<dbReference type="InterPro" id="IPR054510">
    <property type="entry name" value="Tm0771-like_C"/>
</dbReference>
<dbReference type="Gene3D" id="3.40.50.300">
    <property type="entry name" value="P-loop containing nucleotide triphosphate hydrolases"/>
    <property type="match status" value="1"/>
</dbReference>
<dbReference type="EMBL" id="LWAF01000001">
    <property type="protein sequence ID" value="ODN31419.1"/>
    <property type="molecule type" value="Genomic_DNA"/>
</dbReference>
<dbReference type="AlphaFoldDB" id="A0A1E3G5B1"/>
<evidence type="ECO:0000313" key="2">
    <source>
        <dbReference type="EMBL" id="ODN31419.1"/>
    </source>
</evidence>
<dbReference type="InterPro" id="IPR050238">
    <property type="entry name" value="DNA_Rep/Repair_Clamp_Loader"/>
</dbReference>
<dbReference type="Pfam" id="PF13177">
    <property type="entry name" value="DNA_pol3_delta2"/>
    <property type="match status" value="1"/>
</dbReference>
<evidence type="ECO:0000313" key="3">
    <source>
        <dbReference type="Proteomes" id="UP000094570"/>
    </source>
</evidence>
<dbReference type="GO" id="GO:0006261">
    <property type="term" value="P:DNA-templated DNA replication"/>
    <property type="evidence" value="ECO:0007669"/>
    <property type="project" value="TreeGrafter"/>
</dbReference>
<proteinExistence type="predicted"/>
<dbReference type="InterPro" id="IPR027417">
    <property type="entry name" value="P-loop_NTPase"/>
</dbReference>
<reference evidence="3" key="1">
    <citation type="submission" date="2016-04" db="EMBL/GenBank/DDBJ databases">
        <title>The genome sequence project of a novel Fervidobacterium isolate from a hot spring in Thailand.</title>
        <authorList>
            <person name="Gonzalez J.M."/>
            <person name="Cuecas A."/>
            <person name="Kanoksilapatham W."/>
        </authorList>
    </citation>
    <scope>NUCLEOTIDE SEQUENCE [LARGE SCALE GENOMIC DNA]</scope>
    <source>
        <strain evidence="3">FC2004</strain>
    </source>
</reference>
<dbReference type="SUPFAM" id="SSF52540">
    <property type="entry name" value="P-loop containing nucleoside triphosphate hydrolases"/>
    <property type="match status" value="1"/>
</dbReference>
<organism evidence="2 3">
    <name type="scientific">Fervidobacterium thailandense</name>
    <dbReference type="NCBI Taxonomy" id="1008305"/>
    <lineage>
        <taxon>Bacteria</taxon>
        <taxon>Thermotogati</taxon>
        <taxon>Thermotogota</taxon>
        <taxon>Thermotogae</taxon>
        <taxon>Thermotogales</taxon>
        <taxon>Fervidobacteriaceae</taxon>
        <taxon>Fervidobacterium</taxon>
    </lineage>
</organism>
<comment type="caution">
    <text evidence="2">The sequence shown here is derived from an EMBL/GenBank/DDBJ whole genome shotgun (WGS) entry which is preliminary data.</text>
</comment>
<dbReference type="Proteomes" id="UP000094570">
    <property type="component" value="Unassembled WGS sequence"/>
</dbReference>
<feature type="domain" description="Tm0771-like C-terminal" evidence="1">
    <location>
        <begin position="194"/>
        <end position="266"/>
    </location>
</feature>
<keyword evidence="3" id="KW-1185">Reference proteome</keyword>
<dbReference type="STRING" id="1008305.A4H02_01300"/>
<name>A0A1E3G5B1_9BACT</name>
<protein>
    <recommendedName>
        <fullName evidence="1">Tm0771-like C-terminal domain-containing protein</fullName>
    </recommendedName>
</protein>
<dbReference type="Pfam" id="PF22227">
    <property type="entry name" value="DNA_pol3_gamma_R_C"/>
    <property type="match status" value="1"/>
</dbReference>
<sequence length="292" mass="34001">MNSIEERLKTFLEPGKSYGLVVHNIGYAKRIIESLSNWLDITNPERTLILSPENNIGIDEVRRVIEFLEFKSSRGFKTVIVYEADKFTEEAANAFLKTLEEPPQYAMILLVTSRWQVLLPTIRSRLSLIRVPFKVDTNLENEFESLVAFWNYEHLERLKKGDFKVLKDVREIVKSNDELERLVSIKNLLEERLGDKKAILQLASELSVHSDFQLLKIFSKVVAWLYYSSEGFSEDYKLKYIKICDEIQRSKLANFNYALTYYTLLLGLIAERKQIVDVLSETQEEVAENDNT</sequence>
<evidence type="ECO:0000259" key="1">
    <source>
        <dbReference type="Pfam" id="PF22227"/>
    </source>
</evidence>
<dbReference type="RefSeq" id="WP_083996521.1">
    <property type="nucleotide sequence ID" value="NZ_CP140110.1"/>
</dbReference>
<dbReference type="PANTHER" id="PTHR11669:SF8">
    <property type="entry name" value="DNA POLYMERASE III SUBUNIT DELTA"/>
    <property type="match status" value="1"/>
</dbReference>
<gene>
    <name evidence="2" type="ORF">A4H02_01300</name>
</gene>
<accession>A0A1E3G5B1</accession>
<dbReference type="PANTHER" id="PTHR11669">
    <property type="entry name" value="REPLICATION FACTOR C / DNA POLYMERASE III GAMMA-TAU SUBUNIT"/>
    <property type="match status" value="1"/>
</dbReference>
<dbReference type="OrthoDB" id="9810148at2"/>